<reference evidence="1 2" key="1">
    <citation type="submission" date="2018-01" db="EMBL/GenBank/DDBJ databases">
        <authorList>
            <person name="Gaut B.S."/>
            <person name="Morton B.R."/>
            <person name="Clegg M.T."/>
            <person name="Duvall M.R."/>
        </authorList>
    </citation>
    <scope>NUCLEOTIDE SEQUENCE [LARGE SCALE GENOMIC DNA]</scope>
    <source>
        <strain evidence="1 2">HR-AV</strain>
    </source>
</reference>
<dbReference type="RefSeq" id="WP_103789366.1">
    <property type="nucleotide sequence ID" value="NZ_PQVF01000007.1"/>
</dbReference>
<dbReference type="AlphaFoldDB" id="A0A2S5A2B8"/>
<dbReference type="Proteomes" id="UP000236893">
    <property type="component" value="Unassembled WGS sequence"/>
</dbReference>
<gene>
    <name evidence="1" type="ORF">C3K47_11950</name>
</gene>
<proteinExistence type="predicted"/>
<sequence>MNVLAPFEITLAHAGNNYQAFVTPIDGCEVVQFEILLNGKKFLINWENNIENEVPTLLPQYFSPDVESFQGNDVLYKLMLTEMLEVLCDRFC</sequence>
<comment type="caution">
    <text evidence="1">The sequence shown here is derived from an EMBL/GenBank/DDBJ whole genome shotgun (WGS) entry which is preliminary data.</text>
</comment>
<name>A0A2S5A2B8_9SPHI</name>
<evidence type="ECO:0000313" key="1">
    <source>
        <dbReference type="EMBL" id="POY36449.1"/>
    </source>
</evidence>
<dbReference type="EMBL" id="PQVF01000007">
    <property type="protein sequence ID" value="POY36449.1"/>
    <property type="molecule type" value="Genomic_DNA"/>
</dbReference>
<evidence type="ECO:0000313" key="2">
    <source>
        <dbReference type="Proteomes" id="UP000236893"/>
    </source>
</evidence>
<organism evidence="1 2">
    <name type="scientific">Solitalea longa</name>
    <dbReference type="NCBI Taxonomy" id="2079460"/>
    <lineage>
        <taxon>Bacteria</taxon>
        <taxon>Pseudomonadati</taxon>
        <taxon>Bacteroidota</taxon>
        <taxon>Sphingobacteriia</taxon>
        <taxon>Sphingobacteriales</taxon>
        <taxon>Sphingobacteriaceae</taxon>
        <taxon>Solitalea</taxon>
    </lineage>
</organism>
<protein>
    <submittedName>
        <fullName evidence="1">Uncharacterized protein</fullName>
    </submittedName>
</protein>
<dbReference type="OrthoDB" id="9762978at2"/>
<keyword evidence="2" id="KW-1185">Reference proteome</keyword>
<accession>A0A2S5A2B8</accession>